<evidence type="ECO:0000313" key="6">
    <source>
        <dbReference type="Proteomes" id="UP000477010"/>
    </source>
</evidence>
<dbReference type="Proteomes" id="UP000477010">
    <property type="component" value="Unassembled WGS sequence"/>
</dbReference>
<accession>A0A6A8KFW6</accession>
<reference evidence="5 6" key="1">
    <citation type="journal article" date="2019" name="Nat. Med.">
        <title>A library of human gut bacterial isolates paired with longitudinal multiomics data enables mechanistic microbiome research.</title>
        <authorList>
            <person name="Poyet M."/>
            <person name="Groussin M."/>
            <person name="Gibbons S.M."/>
            <person name="Avila-Pacheco J."/>
            <person name="Jiang X."/>
            <person name="Kearney S.M."/>
            <person name="Perrotta A.R."/>
            <person name="Berdy B."/>
            <person name="Zhao S."/>
            <person name="Lieberman T.D."/>
            <person name="Swanson P.K."/>
            <person name="Smith M."/>
            <person name="Roesemann S."/>
            <person name="Alexander J.E."/>
            <person name="Rich S.A."/>
            <person name="Livny J."/>
            <person name="Vlamakis H."/>
            <person name="Clish C."/>
            <person name="Bullock K."/>
            <person name="Deik A."/>
            <person name="Scott J."/>
            <person name="Pierce K.A."/>
            <person name="Xavier R.J."/>
            <person name="Alm E.J."/>
        </authorList>
    </citation>
    <scope>NUCLEOTIDE SEQUENCE [LARGE SCALE GENOMIC DNA]</scope>
    <source>
        <strain evidence="5 6">BIOML-B9</strain>
    </source>
</reference>
<dbReference type="FunFam" id="3.20.19.10:FF:000007">
    <property type="entry name" value="Isopropylmalate/citramalate isomerase small subunit"/>
    <property type="match status" value="1"/>
</dbReference>
<proteinExistence type="inferred from homology"/>
<dbReference type="InterPro" id="IPR033940">
    <property type="entry name" value="IPMI_Swivel"/>
</dbReference>
<comment type="similarity">
    <text evidence="1 3">Belongs to the LeuD family. LeuD type 2 subfamily.</text>
</comment>
<evidence type="ECO:0000313" key="5">
    <source>
        <dbReference type="EMBL" id="MSC80595.1"/>
    </source>
</evidence>
<dbReference type="PANTHER" id="PTHR43345">
    <property type="entry name" value="3-ISOPROPYLMALATE DEHYDRATASE SMALL SUBUNIT 2-RELATED-RELATED"/>
    <property type="match status" value="1"/>
</dbReference>
<dbReference type="UniPathway" id="UPA00048">
    <property type="reaction ID" value="UER00071"/>
</dbReference>
<dbReference type="AlphaFoldDB" id="A0A6A8KFW6"/>
<dbReference type="SUPFAM" id="SSF52016">
    <property type="entry name" value="LeuD/IlvD-like"/>
    <property type="match status" value="1"/>
</dbReference>
<comment type="function">
    <text evidence="3">Catalyzes the isomerization between 2-isopropylmalate and 3-isopropylmalate, via the formation of 2-isopropylmaleate.</text>
</comment>
<gene>
    <name evidence="3 5" type="primary">leuD</name>
    <name evidence="5" type="ORF">GKD85_07130</name>
</gene>
<keyword evidence="3" id="KW-0028">Amino-acid biosynthesis</keyword>
<dbReference type="CDD" id="cd01577">
    <property type="entry name" value="IPMI_Swivel"/>
    <property type="match status" value="1"/>
</dbReference>
<feature type="domain" description="Aconitase A/isopropylmalate dehydratase small subunit swivel" evidence="4">
    <location>
        <begin position="41"/>
        <end position="100"/>
    </location>
</feature>
<dbReference type="Pfam" id="PF00694">
    <property type="entry name" value="Aconitase_C"/>
    <property type="match status" value="1"/>
</dbReference>
<dbReference type="InterPro" id="IPR000573">
    <property type="entry name" value="AconitaseA/IPMdHydase_ssu_swvl"/>
</dbReference>
<evidence type="ECO:0000256" key="3">
    <source>
        <dbReference type="HAMAP-Rule" id="MF_01032"/>
    </source>
</evidence>
<dbReference type="InterPro" id="IPR011827">
    <property type="entry name" value="LeuD_type2/HacB/DmdB"/>
</dbReference>
<dbReference type="InterPro" id="IPR015928">
    <property type="entry name" value="Aconitase/3IPM_dehydase_swvl"/>
</dbReference>
<dbReference type="PANTHER" id="PTHR43345:SF2">
    <property type="entry name" value="3-ISOPROPYLMALATE DEHYDRATASE SMALL SUBUNIT 1"/>
    <property type="match status" value="1"/>
</dbReference>
<dbReference type="HAMAP" id="MF_01032">
    <property type="entry name" value="LeuD_type2"/>
    <property type="match status" value="1"/>
</dbReference>
<dbReference type="EC" id="4.2.1.33" evidence="3"/>
<keyword evidence="3" id="KW-0432">Leucine biosynthesis</keyword>
<comment type="catalytic activity">
    <reaction evidence="3">
        <text>(2R,3S)-3-isopropylmalate = (2S)-2-isopropylmalate</text>
        <dbReference type="Rhea" id="RHEA:32287"/>
        <dbReference type="ChEBI" id="CHEBI:1178"/>
        <dbReference type="ChEBI" id="CHEBI:35121"/>
        <dbReference type="EC" id="4.2.1.33"/>
    </reaction>
</comment>
<dbReference type="NCBIfam" id="TIGR02084">
    <property type="entry name" value="leud"/>
    <property type="match status" value="1"/>
</dbReference>
<dbReference type="GO" id="GO:0003861">
    <property type="term" value="F:3-isopropylmalate dehydratase activity"/>
    <property type="evidence" value="ECO:0007669"/>
    <property type="project" value="UniProtKB-UniRule"/>
</dbReference>
<evidence type="ECO:0000256" key="2">
    <source>
        <dbReference type="ARBA" id="ARBA00023239"/>
    </source>
</evidence>
<dbReference type="InterPro" id="IPR011824">
    <property type="entry name" value="LeuD/DmdB_bac"/>
</dbReference>
<protein>
    <recommendedName>
        <fullName evidence="3">3-isopropylmalate dehydratase small subunit</fullName>
        <ecNumber evidence="3">4.2.1.33</ecNumber>
    </recommendedName>
    <alternativeName>
        <fullName evidence="3">Alpha-IPM isomerase</fullName>
        <shortName evidence="3">IPMI</shortName>
    </alternativeName>
    <alternativeName>
        <fullName evidence="3">Isopropylmalate isomerase</fullName>
    </alternativeName>
</protein>
<dbReference type="EMBL" id="WKQE01000008">
    <property type="protein sequence ID" value="MSC80595.1"/>
    <property type="molecule type" value="Genomic_DNA"/>
</dbReference>
<organism evidence="5 6">
    <name type="scientific">Faecalibacterium prausnitzii</name>
    <dbReference type="NCBI Taxonomy" id="853"/>
    <lineage>
        <taxon>Bacteria</taxon>
        <taxon>Bacillati</taxon>
        <taxon>Bacillota</taxon>
        <taxon>Clostridia</taxon>
        <taxon>Eubacteriales</taxon>
        <taxon>Oscillospiraceae</taxon>
        <taxon>Faecalibacterium</taxon>
    </lineage>
</organism>
<evidence type="ECO:0000256" key="1">
    <source>
        <dbReference type="ARBA" id="ARBA00009869"/>
    </source>
</evidence>
<dbReference type="InterPro" id="IPR050075">
    <property type="entry name" value="LeuD"/>
</dbReference>
<dbReference type="GO" id="GO:0009098">
    <property type="term" value="P:L-leucine biosynthetic process"/>
    <property type="evidence" value="ECO:0007669"/>
    <property type="project" value="UniProtKB-UniRule"/>
</dbReference>
<comment type="caution">
    <text evidence="5">The sequence shown here is derived from an EMBL/GenBank/DDBJ whole genome shotgun (WGS) entry which is preliminary data.</text>
</comment>
<dbReference type="Gene3D" id="3.20.19.10">
    <property type="entry name" value="Aconitase, domain 4"/>
    <property type="match status" value="1"/>
</dbReference>
<dbReference type="NCBIfam" id="TIGR02087">
    <property type="entry name" value="LEUD_arch"/>
    <property type="match status" value="1"/>
</dbReference>
<keyword evidence="3" id="KW-0100">Branched-chain amino acid biosynthesis</keyword>
<name>A0A6A8KFW6_9FIRM</name>
<sequence>MNARGSVFKYPDNVDTDVIIPARHLNTQDAKELASHCMEDIDKDFVNRVQPGDIMVGGWNFGCGSSREHAPLCIKTAGIAVVIAKSFARIFYRNSINIGLPIMECPEAVDAIEAGDTVQVDFDTGVITDETNGKVFHAEPFPPFIQNIISAGGLMKAIQNNPHP</sequence>
<keyword evidence="2 3" id="KW-0456">Lyase</keyword>
<comment type="pathway">
    <text evidence="3">Amino-acid biosynthesis; L-leucine biosynthesis; L-leucine from 3-methyl-2-oxobutanoate: step 2/4.</text>
</comment>
<evidence type="ECO:0000259" key="4">
    <source>
        <dbReference type="Pfam" id="PF00694"/>
    </source>
</evidence>
<dbReference type="RefSeq" id="WP_154252211.1">
    <property type="nucleotide sequence ID" value="NZ_DAWEGZ010000002.1"/>
</dbReference>
<comment type="subunit">
    <text evidence="3">Heterodimer of LeuC and LeuD.</text>
</comment>